<sequence>MTKEQVAHVTKRFNEATDGSPNVNILWVDDTPINNRTVIGIFEAMGFHVYVARSYAEGIARFDERPFNVVISDYNEERDPDQIEAKKTGRADWGVGALIAEHVGKSCGARTIIFSAGWDPGQSTPPYAVVETNNRYVLLDATANLIEKPIEPDCL</sequence>
<dbReference type="EMBL" id="CAUM01000006">
    <property type="protein sequence ID" value="CCV03303.1"/>
    <property type="molecule type" value="Genomic_DNA"/>
</dbReference>
<dbReference type="Proteomes" id="UP000012062">
    <property type="component" value="Unassembled WGS sequence"/>
</dbReference>
<dbReference type="InterPro" id="IPR011006">
    <property type="entry name" value="CheY-like_superfamily"/>
</dbReference>
<comment type="caution">
    <text evidence="3">The sequence shown here is derived from an EMBL/GenBank/DDBJ whole genome shotgun (WGS) entry which is preliminary data.</text>
</comment>
<reference evidence="3 4" key="1">
    <citation type="submission" date="2013-02" db="EMBL/GenBank/DDBJ databases">
        <authorList>
            <person name="Genoscope - CEA"/>
        </authorList>
    </citation>
    <scope>NUCLEOTIDE SEQUENCE [LARGE SCALE GENOMIC DNA]</scope>
    <source>
        <strain evidence="3 4">STM 2683</strain>
    </source>
</reference>
<feature type="domain" description="Response regulatory" evidence="2">
    <location>
        <begin position="24"/>
        <end position="155"/>
    </location>
</feature>
<dbReference type="Gene3D" id="3.40.50.2300">
    <property type="match status" value="1"/>
</dbReference>
<organism evidence="3 4">
    <name type="scientific">Mesorhizobium metallidurans STM 2683</name>
    <dbReference type="NCBI Taxonomy" id="1297569"/>
    <lineage>
        <taxon>Bacteria</taxon>
        <taxon>Pseudomonadati</taxon>
        <taxon>Pseudomonadota</taxon>
        <taxon>Alphaproteobacteria</taxon>
        <taxon>Hyphomicrobiales</taxon>
        <taxon>Phyllobacteriaceae</taxon>
        <taxon>Mesorhizobium</taxon>
    </lineage>
</organism>
<dbReference type="STRING" id="1297569.MESS2_1030160"/>
<keyword evidence="4" id="KW-1185">Reference proteome</keyword>
<evidence type="ECO:0000313" key="4">
    <source>
        <dbReference type="Proteomes" id="UP000012062"/>
    </source>
</evidence>
<protein>
    <recommendedName>
        <fullName evidence="2">Response regulatory domain-containing protein</fullName>
    </recommendedName>
</protein>
<evidence type="ECO:0000313" key="3">
    <source>
        <dbReference type="EMBL" id="CCV03303.1"/>
    </source>
</evidence>
<name>M5EGN8_9HYPH</name>
<keyword evidence="1" id="KW-0597">Phosphoprotein</keyword>
<gene>
    <name evidence="3" type="ORF">MESS2_1030160</name>
</gene>
<dbReference type="AlphaFoldDB" id="M5EGN8"/>
<proteinExistence type="predicted"/>
<accession>M5EGN8</accession>
<dbReference type="PROSITE" id="PS50110">
    <property type="entry name" value="RESPONSE_REGULATORY"/>
    <property type="match status" value="1"/>
</dbReference>
<evidence type="ECO:0000256" key="1">
    <source>
        <dbReference type="PROSITE-ProRule" id="PRU00169"/>
    </source>
</evidence>
<dbReference type="InterPro" id="IPR001789">
    <property type="entry name" value="Sig_transdc_resp-reg_receiver"/>
</dbReference>
<dbReference type="SUPFAM" id="SSF52172">
    <property type="entry name" value="CheY-like"/>
    <property type="match status" value="1"/>
</dbReference>
<dbReference type="GO" id="GO:0000160">
    <property type="term" value="P:phosphorelay signal transduction system"/>
    <property type="evidence" value="ECO:0007669"/>
    <property type="project" value="InterPro"/>
</dbReference>
<feature type="modified residue" description="4-aspartylphosphate" evidence="1">
    <location>
        <position position="73"/>
    </location>
</feature>
<evidence type="ECO:0000259" key="2">
    <source>
        <dbReference type="PROSITE" id="PS50110"/>
    </source>
</evidence>